<evidence type="ECO:0000259" key="4">
    <source>
        <dbReference type="Pfam" id="PF04548"/>
    </source>
</evidence>
<protein>
    <recommendedName>
        <fullName evidence="4">AIG1-type G domain-containing protein</fullName>
    </recommendedName>
</protein>
<dbReference type="SUPFAM" id="SSF52540">
    <property type="entry name" value="P-loop containing nucleoside triphosphate hydrolases"/>
    <property type="match status" value="1"/>
</dbReference>
<dbReference type="Pfam" id="PF04548">
    <property type="entry name" value="AIG1"/>
    <property type="match status" value="1"/>
</dbReference>
<dbReference type="InterPro" id="IPR027417">
    <property type="entry name" value="P-loop_NTPase"/>
</dbReference>
<dbReference type="CDD" id="cd00882">
    <property type="entry name" value="Ras_like_GTPase"/>
    <property type="match status" value="1"/>
</dbReference>
<feature type="domain" description="AIG1-type G" evidence="4">
    <location>
        <begin position="61"/>
        <end position="204"/>
    </location>
</feature>
<accession>A0AA38N057</accession>
<name>A0AA38N057_9AGAR</name>
<sequence>MSQSILSKLTGASTVPPTSTEASTSDDKPIRFVRFLQIRCIDNSPSRKMTIQPPWTKRVINLILIGETGVGKTAMLNLLANVCAGIPLEEFEEKNQLKNEEGGSTSGSQTNQPHLYDITCANGYKINILDTPGLADTRGVDKDNEHKEAIANAIKKHFEVIDAVIILANGTQARLGAATEYTLKTISAMFPNSIVDNIAFIFTMVSTPASFNFDKSSLPTELSNSRIWAIDNPFAQWLKYKKLLAQDPPASEEALDETSESAHRGYTKALRVLSQFFQYLEKCKVQATHSIYELYLMSTDIESRISNVIARMSQTEDRRMKLKNLQDDFQNQGHKMLSEKYERIINTPFYEHESTAPDHNTLCVAGNCFKNCHERCTVGFTMSQETLARLCASFDETPGVALLERICRDCGHAAKDHQHYQAKWVRRIKTDTVIDPDVKERYDAAKTESEKIAGLMETAQSEIEQLERDIIEFEKELTDLCEKFNKLSLSGSFIGYISSAISLLKLREAALKKEGTDVEAIERMAQRIERLEKKRKVLAEAEKPRGRRN</sequence>
<dbReference type="PANTHER" id="PTHR32046:SF11">
    <property type="entry name" value="IMMUNE-ASSOCIATED NUCLEOTIDE-BINDING PROTEIN 10-LIKE"/>
    <property type="match status" value="1"/>
</dbReference>
<evidence type="ECO:0000313" key="6">
    <source>
        <dbReference type="Proteomes" id="UP001176059"/>
    </source>
</evidence>
<feature type="compositionally biased region" description="Polar residues" evidence="3">
    <location>
        <begin position="1"/>
        <end position="23"/>
    </location>
</feature>
<dbReference type="Proteomes" id="UP001176059">
    <property type="component" value="Unassembled WGS sequence"/>
</dbReference>
<evidence type="ECO:0000256" key="2">
    <source>
        <dbReference type="SAM" id="Coils"/>
    </source>
</evidence>
<keyword evidence="2" id="KW-0175">Coiled coil</keyword>
<gene>
    <name evidence="5" type="ORF">DFJ43DRAFT_298480</name>
</gene>
<evidence type="ECO:0000313" key="5">
    <source>
        <dbReference type="EMBL" id="KAJ3732540.1"/>
    </source>
</evidence>
<evidence type="ECO:0000256" key="1">
    <source>
        <dbReference type="ARBA" id="ARBA00022741"/>
    </source>
</evidence>
<feature type="region of interest" description="Disordered" evidence="3">
    <location>
        <begin position="1"/>
        <end position="26"/>
    </location>
</feature>
<dbReference type="PANTHER" id="PTHR32046">
    <property type="entry name" value="G DOMAIN-CONTAINING PROTEIN"/>
    <property type="match status" value="1"/>
</dbReference>
<dbReference type="EMBL" id="JANVFO010000023">
    <property type="protein sequence ID" value="KAJ3732540.1"/>
    <property type="molecule type" value="Genomic_DNA"/>
</dbReference>
<dbReference type="AlphaFoldDB" id="A0AA38N057"/>
<organism evidence="5 6">
    <name type="scientific">Lentinula guzmanii</name>
    <dbReference type="NCBI Taxonomy" id="2804957"/>
    <lineage>
        <taxon>Eukaryota</taxon>
        <taxon>Fungi</taxon>
        <taxon>Dikarya</taxon>
        <taxon>Basidiomycota</taxon>
        <taxon>Agaricomycotina</taxon>
        <taxon>Agaricomycetes</taxon>
        <taxon>Agaricomycetidae</taxon>
        <taxon>Agaricales</taxon>
        <taxon>Marasmiineae</taxon>
        <taxon>Omphalotaceae</taxon>
        <taxon>Lentinula</taxon>
    </lineage>
</organism>
<keyword evidence="1" id="KW-0547">Nucleotide-binding</keyword>
<dbReference type="GO" id="GO:0005525">
    <property type="term" value="F:GTP binding"/>
    <property type="evidence" value="ECO:0007669"/>
    <property type="project" value="InterPro"/>
</dbReference>
<dbReference type="Gene3D" id="3.40.50.300">
    <property type="entry name" value="P-loop containing nucleotide triphosphate hydrolases"/>
    <property type="match status" value="1"/>
</dbReference>
<comment type="caution">
    <text evidence="5">The sequence shown here is derived from an EMBL/GenBank/DDBJ whole genome shotgun (WGS) entry which is preliminary data.</text>
</comment>
<dbReference type="InterPro" id="IPR006703">
    <property type="entry name" value="G_AIG1"/>
</dbReference>
<reference evidence="5" key="2">
    <citation type="journal article" date="2023" name="Proc. Natl. Acad. Sci. U.S.A.">
        <title>A global phylogenomic analysis of the shiitake genus Lentinula.</title>
        <authorList>
            <person name="Sierra-Patev S."/>
            <person name="Min B."/>
            <person name="Naranjo-Ortiz M."/>
            <person name="Looney B."/>
            <person name="Konkel Z."/>
            <person name="Slot J.C."/>
            <person name="Sakamoto Y."/>
            <person name="Steenwyk J.L."/>
            <person name="Rokas A."/>
            <person name="Carro J."/>
            <person name="Camarero S."/>
            <person name="Ferreira P."/>
            <person name="Molpeceres G."/>
            <person name="Ruiz-Duenas F.J."/>
            <person name="Serrano A."/>
            <person name="Henrissat B."/>
            <person name="Drula E."/>
            <person name="Hughes K.W."/>
            <person name="Mata J.L."/>
            <person name="Ishikawa N.K."/>
            <person name="Vargas-Isla R."/>
            <person name="Ushijima S."/>
            <person name="Smith C.A."/>
            <person name="Donoghue J."/>
            <person name="Ahrendt S."/>
            <person name="Andreopoulos W."/>
            <person name="He G."/>
            <person name="LaButti K."/>
            <person name="Lipzen A."/>
            <person name="Ng V."/>
            <person name="Riley R."/>
            <person name="Sandor L."/>
            <person name="Barry K."/>
            <person name="Martinez A.T."/>
            <person name="Xiao Y."/>
            <person name="Gibbons J.G."/>
            <person name="Terashima K."/>
            <person name="Grigoriev I.V."/>
            <person name="Hibbett D."/>
        </authorList>
    </citation>
    <scope>NUCLEOTIDE SEQUENCE</scope>
    <source>
        <strain evidence="5">ET3784</strain>
    </source>
</reference>
<proteinExistence type="predicted"/>
<evidence type="ECO:0000256" key="3">
    <source>
        <dbReference type="SAM" id="MobiDB-lite"/>
    </source>
</evidence>
<feature type="coiled-coil region" evidence="2">
    <location>
        <begin position="449"/>
        <end position="483"/>
    </location>
</feature>
<reference evidence="5" key="1">
    <citation type="submission" date="2022-08" db="EMBL/GenBank/DDBJ databases">
        <authorList>
            <consortium name="DOE Joint Genome Institute"/>
            <person name="Min B."/>
            <person name="Sierra-Patev S."/>
            <person name="Naranjo-Ortiz M."/>
            <person name="Looney B."/>
            <person name="Konkel Z."/>
            <person name="Slot J.C."/>
            <person name="Sakamoto Y."/>
            <person name="Steenwyk J.L."/>
            <person name="Rokas A."/>
            <person name="Carro J."/>
            <person name="Camarero S."/>
            <person name="Ferreira P."/>
            <person name="Molpeceres G."/>
            <person name="Ruiz-duenas F.J."/>
            <person name="Serrano A."/>
            <person name="Henrissat B."/>
            <person name="Drula E."/>
            <person name="Hughes K.W."/>
            <person name="Mata J.L."/>
            <person name="Ishikawa N.K."/>
            <person name="Vargas-Isla R."/>
            <person name="Ushijima S."/>
            <person name="Smith C.A."/>
            <person name="Ahrendt S."/>
            <person name="Andreopoulos W."/>
            <person name="He G."/>
            <person name="LaButti K."/>
            <person name="Lipzen A."/>
            <person name="Ng V."/>
            <person name="Riley R."/>
            <person name="Sandor L."/>
            <person name="Barry K."/>
            <person name="Martinez A.T."/>
            <person name="Xiao Y."/>
            <person name="Gibbons J.G."/>
            <person name="Terashima K."/>
            <person name="Hibbett D.S."/>
            <person name="Grigoriev I.V."/>
        </authorList>
    </citation>
    <scope>NUCLEOTIDE SEQUENCE</scope>
    <source>
        <strain evidence="5">ET3784</strain>
    </source>
</reference>
<keyword evidence="6" id="KW-1185">Reference proteome</keyword>